<evidence type="ECO:0000313" key="13">
    <source>
        <dbReference type="Proteomes" id="UP001229421"/>
    </source>
</evidence>
<dbReference type="Gene3D" id="3.40.50.300">
    <property type="entry name" value="P-loop containing nucleotide triphosphate hydrolases"/>
    <property type="match status" value="1"/>
</dbReference>
<keyword evidence="2" id="KW-0433">Leucine-rich repeat</keyword>
<evidence type="ECO:0000256" key="2">
    <source>
        <dbReference type="ARBA" id="ARBA00022614"/>
    </source>
</evidence>
<dbReference type="PANTHER" id="PTHR36766">
    <property type="entry name" value="PLANT BROAD-SPECTRUM MILDEW RESISTANCE PROTEIN RPW8"/>
    <property type="match status" value="1"/>
</dbReference>
<evidence type="ECO:0000259" key="8">
    <source>
        <dbReference type="Pfam" id="PF00931"/>
    </source>
</evidence>
<protein>
    <submittedName>
        <fullName evidence="12">Uncharacterized protein</fullName>
    </submittedName>
</protein>
<dbReference type="PROSITE" id="PS51450">
    <property type="entry name" value="LRR"/>
    <property type="match status" value="1"/>
</dbReference>
<evidence type="ECO:0000256" key="6">
    <source>
        <dbReference type="ARBA" id="ARBA00022840"/>
    </source>
</evidence>
<dbReference type="GO" id="GO:0051707">
    <property type="term" value="P:response to other organism"/>
    <property type="evidence" value="ECO:0007669"/>
    <property type="project" value="UniProtKB-ARBA"/>
</dbReference>
<dbReference type="SUPFAM" id="SSF52058">
    <property type="entry name" value="L domain-like"/>
    <property type="match status" value="1"/>
</dbReference>
<feature type="domain" description="Disease resistance R13L4/SHOC-2-like LRR" evidence="11">
    <location>
        <begin position="561"/>
        <end position="857"/>
    </location>
</feature>
<dbReference type="InterPro" id="IPR002182">
    <property type="entry name" value="NB-ARC"/>
</dbReference>
<dbReference type="FunFam" id="1.10.10.10:FF:000322">
    <property type="entry name" value="Probable disease resistance protein At1g63360"/>
    <property type="match status" value="1"/>
</dbReference>
<accession>A0AAD8L463</accession>
<dbReference type="GO" id="GO:0005524">
    <property type="term" value="F:ATP binding"/>
    <property type="evidence" value="ECO:0007669"/>
    <property type="project" value="UniProtKB-KW"/>
</dbReference>
<gene>
    <name evidence="12" type="ORF">QVD17_11168</name>
</gene>
<comment type="similarity">
    <text evidence="1">Belongs to the disease resistance NB-LRR family.</text>
</comment>
<dbReference type="InterPro" id="IPR055414">
    <property type="entry name" value="LRR_R13L4/SHOC2-like"/>
</dbReference>
<keyword evidence="7" id="KW-0175">Coiled coil</keyword>
<dbReference type="Gene3D" id="3.80.10.10">
    <property type="entry name" value="Ribonuclease Inhibitor"/>
    <property type="match status" value="1"/>
</dbReference>
<comment type="caution">
    <text evidence="12">The sequence shown here is derived from an EMBL/GenBank/DDBJ whole genome shotgun (WGS) entry which is preliminary data.</text>
</comment>
<dbReference type="Pfam" id="PF00931">
    <property type="entry name" value="NB-ARC"/>
    <property type="match status" value="1"/>
</dbReference>
<evidence type="ECO:0000256" key="1">
    <source>
        <dbReference type="ARBA" id="ARBA00008894"/>
    </source>
</evidence>
<evidence type="ECO:0000259" key="9">
    <source>
        <dbReference type="Pfam" id="PF18052"/>
    </source>
</evidence>
<dbReference type="PANTHER" id="PTHR36766:SF40">
    <property type="entry name" value="DISEASE RESISTANCE PROTEIN RGA3"/>
    <property type="match status" value="1"/>
</dbReference>
<dbReference type="InterPro" id="IPR058922">
    <property type="entry name" value="WHD_DRP"/>
</dbReference>
<evidence type="ECO:0000256" key="4">
    <source>
        <dbReference type="ARBA" id="ARBA00022741"/>
    </source>
</evidence>
<dbReference type="Gene3D" id="1.10.10.10">
    <property type="entry name" value="Winged helix-like DNA-binding domain superfamily/Winged helix DNA-binding domain"/>
    <property type="match status" value="1"/>
</dbReference>
<feature type="domain" description="NB-ARC" evidence="8">
    <location>
        <begin position="168"/>
        <end position="333"/>
    </location>
</feature>
<dbReference type="InterPro" id="IPR036388">
    <property type="entry name" value="WH-like_DNA-bd_sf"/>
</dbReference>
<dbReference type="PRINTS" id="PR00364">
    <property type="entry name" value="DISEASERSIST"/>
</dbReference>
<dbReference type="EMBL" id="JAUHHV010000002">
    <property type="protein sequence ID" value="KAK1434248.1"/>
    <property type="molecule type" value="Genomic_DNA"/>
</dbReference>
<evidence type="ECO:0000256" key="5">
    <source>
        <dbReference type="ARBA" id="ARBA00022821"/>
    </source>
</evidence>
<evidence type="ECO:0000256" key="3">
    <source>
        <dbReference type="ARBA" id="ARBA00022737"/>
    </source>
</evidence>
<dbReference type="Gene3D" id="1.20.5.4130">
    <property type="match status" value="1"/>
</dbReference>
<evidence type="ECO:0000256" key="7">
    <source>
        <dbReference type="SAM" id="Coils"/>
    </source>
</evidence>
<organism evidence="12 13">
    <name type="scientific">Tagetes erecta</name>
    <name type="common">African marigold</name>
    <dbReference type="NCBI Taxonomy" id="13708"/>
    <lineage>
        <taxon>Eukaryota</taxon>
        <taxon>Viridiplantae</taxon>
        <taxon>Streptophyta</taxon>
        <taxon>Embryophyta</taxon>
        <taxon>Tracheophyta</taxon>
        <taxon>Spermatophyta</taxon>
        <taxon>Magnoliopsida</taxon>
        <taxon>eudicotyledons</taxon>
        <taxon>Gunneridae</taxon>
        <taxon>Pentapetalae</taxon>
        <taxon>asterids</taxon>
        <taxon>campanulids</taxon>
        <taxon>Asterales</taxon>
        <taxon>Asteraceae</taxon>
        <taxon>Asteroideae</taxon>
        <taxon>Heliantheae alliance</taxon>
        <taxon>Tageteae</taxon>
        <taxon>Tagetes</taxon>
    </lineage>
</organism>
<keyword evidence="3" id="KW-0677">Repeat</keyword>
<keyword evidence="6" id="KW-0067">ATP-binding</keyword>
<dbReference type="Pfam" id="PF23598">
    <property type="entry name" value="LRR_14"/>
    <property type="match status" value="1"/>
</dbReference>
<sequence length="909" mass="103724">MAEDLMRILITKVVSIQIQHVRDQLNQIVNVQHELDQLVETLNSIKATLHDAENREIEDQSVHLWLKDLKFTSYDIEDTLTDWITEVNGNTSRSNKMFLAFAFFPCCFCCNRIITPLIKVATKIRNINQSLVSIEDRKKQFQFASNQNDEPIYENVYTEPSRIQGRDGEKDDLLSKLTSDDGPQLVFIWGMGGIGKTTLAQLLFNCLDLQNHFNLKVWVEANSDVTRLAKAIVERIDSTESQTPPIERIRALVNQNKFLWVLDNVWAEDIISWEPIFLAINEGAPGSKILITSRNEEIGIKINGIVDTFMHPLRVLSDEDSWTIFSKLAFAGKSTEFRENLKDVGRKVSDKCGGLPLASKTVGSLMGLKDTKEEWEHVLNDNIWHLDLRCRLSKPLMLSYKDLPSALKRCFCYCANFPKGTKIDAVNLIQIWISQGYLGHDQTVEMEIKGRGYLNSLVRRSLFQDPERDKDKGTVLRFKIHDMVHDVATYLMETECLTVVGMPDKLVGQHRHLTVALEDDNTFPVPPIQSEKLYTFSIQSFHDCPEMVVTQDCVTLPPKFFEHFRYLKTLDMSRNMLVMIPDDVDKLINLCYLNLSHNPFYELPETVCNLPNLQALKLIACYHLTKLPQNIGKLEKLRHLEIDETTSLVTLPKGVGKLTSLRTLSRFLIGCDDESCILGDLQNLNHLRGRLELEGLNQVDVSEAKEAKLENKEHVFELNINCTFASSVIDGLTLNSNLGALRIDKYGGQRFPNWMADLTNLNKVGLHEWTSCICLPPLGKLPLLKVLHIQGFKGITRVGSEFLGVETSVVVSSSSSMTAFPKLEKLKFSHMEMWEEWSVPLIKNIKIMPCIRYLNVSQCKKLESLPQEVLGLAIKKLRIRGCGFLKQRYHKEIGDNREMVSHISHIRIQ</sequence>
<keyword evidence="4" id="KW-0547">Nucleotide-binding</keyword>
<dbReference type="Gene3D" id="1.10.8.430">
    <property type="entry name" value="Helical domain of apoptotic protease-activating factors"/>
    <property type="match status" value="1"/>
</dbReference>
<dbReference type="GO" id="GO:0043531">
    <property type="term" value="F:ADP binding"/>
    <property type="evidence" value="ECO:0007669"/>
    <property type="project" value="InterPro"/>
</dbReference>
<proteinExistence type="inferred from homology"/>
<dbReference type="InterPro" id="IPR041118">
    <property type="entry name" value="Rx_N"/>
</dbReference>
<dbReference type="Proteomes" id="UP001229421">
    <property type="component" value="Unassembled WGS sequence"/>
</dbReference>
<dbReference type="InterPro" id="IPR027417">
    <property type="entry name" value="P-loop_NTPase"/>
</dbReference>
<dbReference type="InterPro" id="IPR032675">
    <property type="entry name" value="LRR_dom_sf"/>
</dbReference>
<evidence type="ECO:0000259" key="11">
    <source>
        <dbReference type="Pfam" id="PF23598"/>
    </source>
</evidence>
<dbReference type="InterPro" id="IPR042197">
    <property type="entry name" value="Apaf_helical"/>
</dbReference>
<evidence type="ECO:0000259" key="10">
    <source>
        <dbReference type="Pfam" id="PF23559"/>
    </source>
</evidence>
<name>A0AAD8L463_TARER</name>
<reference evidence="12" key="1">
    <citation type="journal article" date="2023" name="bioRxiv">
        <title>Improved chromosome-level genome assembly for marigold (Tagetes erecta).</title>
        <authorList>
            <person name="Jiang F."/>
            <person name="Yuan L."/>
            <person name="Wang S."/>
            <person name="Wang H."/>
            <person name="Xu D."/>
            <person name="Wang A."/>
            <person name="Fan W."/>
        </authorList>
    </citation>
    <scope>NUCLEOTIDE SEQUENCE</scope>
    <source>
        <strain evidence="12">WSJ</strain>
        <tissue evidence="12">Leaf</tissue>
    </source>
</reference>
<feature type="coiled-coil region" evidence="7">
    <location>
        <begin position="21"/>
        <end position="55"/>
    </location>
</feature>
<evidence type="ECO:0000313" key="12">
    <source>
        <dbReference type="EMBL" id="KAK1434248.1"/>
    </source>
</evidence>
<dbReference type="InterPro" id="IPR001611">
    <property type="entry name" value="Leu-rich_rpt"/>
</dbReference>
<dbReference type="SUPFAM" id="SSF52540">
    <property type="entry name" value="P-loop containing nucleoside triphosphate hydrolases"/>
    <property type="match status" value="1"/>
</dbReference>
<keyword evidence="5" id="KW-0611">Plant defense</keyword>
<feature type="domain" description="Disease resistance protein winged helix" evidence="10">
    <location>
        <begin position="417"/>
        <end position="488"/>
    </location>
</feature>
<dbReference type="AlphaFoldDB" id="A0AAD8L463"/>
<dbReference type="Pfam" id="PF18052">
    <property type="entry name" value="Rx_N"/>
    <property type="match status" value="1"/>
</dbReference>
<keyword evidence="13" id="KW-1185">Reference proteome</keyword>
<feature type="domain" description="Disease resistance N-terminal" evidence="9">
    <location>
        <begin position="7"/>
        <end position="97"/>
    </location>
</feature>
<dbReference type="GO" id="GO:0006952">
    <property type="term" value="P:defense response"/>
    <property type="evidence" value="ECO:0007669"/>
    <property type="project" value="UniProtKB-KW"/>
</dbReference>
<dbReference type="Pfam" id="PF23559">
    <property type="entry name" value="WHD_DRP"/>
    <property type="match status" value="1"/>
</dbReference>